<comment type="caution">
    <text evidence="1">The sequence shown here is derived from an EMBL/GenBank/DDBJ whole genome shotgun (WGS) entry which is preliminary data.</text>
</comment>
<evidence type="ECO:0000313" key="1">
    <source>
        <dbReference type="EMBL" id="PQQ65399.1"/>
    </source>
</evidence>
<sequence length="131" mass="14311">MVIITIVLVFCVGQHGCNLIKQFRQGVNPGDEFAFHFTSLEGGKGITSSGALNPTKYGLRGPGVYSGTTPTPSWALKHVPYSGWGLGNAPVRIPIKINPNMPVEYVNWPFKTAIFRTGSEPLKLYSLGLYR</sequence>
<name>A0A2S8R6H3_9FIRM</name>
<evidence type="ECO:0000313" key="2">
    <source>
        <dbReference type="Proteomes" id="UP000239720"/>
    </source>
</evidence>
<accession>A0A2S8R6H3</accession>
<reference evidence="1 2" key="1">
    <citation type="journal article" date="2018" name="Syst. Appl. Microbiol.">
        <title>Characterization and high-quality draft genome sequence of Herbivorax saccincola A7, an anaerobic, alkaliphilic, thermophilic, cellulolytic, and xylanolytic bacterium.</title>
        <authorList>
            <person name="Aikawa S."/>
            <person name="Baramee S."/>
            <person name="Sermsathanaswadi J."/>
            <person name="Thianheng P."/>
            <person name="Tachaapaikoon C."/>
            <person name="Shikata A."/>
            <person name="Waeonukul R."/>
            <person name="Pason P."/>
            <person name="Ratanakhanokchai K."/>
            <person name="Kosugi A."/>
        </authorList>
    </citation>
    <scope>NUCLEOTIDE SEQUENCE [LARGE SCALE GENOMIC DNA]</scope>
    <source>
        <strain evidence="1 2">A7</strain>
    </source>
</reference>
<dbReference type="AlphaFoldDB" id="A0A2S8R6H3"/>
<dbReference type="Proteomes" id="UP000239720">
    <property type="component" value="Unassembled WGS sequence"/>
</dbReference>
<gene>
    <name evidence="1" type="ORF">B9R14_00495</name>
</gene>
<proteinExistence type="predicted"/>
<dbReference type="EMBL" id="NEMB01000003">
    <property type="protein sequence ID" value="PQQ65399.1"/>
    <property type="molecule type" value="Genomic_DNA"/>
</dbReference>
<dbReference type="RefSeq" id="WP_105367337.1">
    <property type="nucleotide sequence ID" value="NZ_NEMB01000003.1"/>
</dbReference>
<organism evidence="1 2">
    <name type="scientific">Acetivibrio saccincola</name>
    <dbReference type="NCBI Taxonomy" id="1677857"/>
    <lineage>
        <taxon>Bacteria</taxon>
        <taxon>Bacillati</taxon>
        <taxon>Bacillota</taxon>
        <taxon>Clostridia</taxon>
        <taxon>Eubacteriales</taxon>
        <taxon>Oscillospiraceae</taxon>
        <taxon>Acetivibrio</taxon>
    </lineage>
</organism>
<protein>
    <submittedName>
        <fullName evidence="1">Uncharacterized protein</fullName>
    </submittedName>
</protein>